<dbReference type="eggNOG" id="ENOG50308RD">
    <property type="taxonomic scope" value="Bacteria"/>
</dbReference>
<dbReference type="OrthoDB" id="2381902at2"/>
<accession>A0A024Q9I8</accession>
<reference evidence="1 2" key="1">
    <citation type="submission" date="2014-03" db="EMBL/GenBank/DDBJ databases">
        <authorList>
            <person name="Urmite Genomes U."/>
        </authorList>
    </citation>
    <scope>NUCLEOTIDE SEQUENCE [LARGE SCALE GENOMIC DNA]</scope>
    <source>
        <strain evidence="1 2">Vm-5</strain>
    </source>
</reference>
<sequence>MSTNYELIKDETITKEVRYISFMGNLQRYDFAFIQSEECPNKTIIINLRKNRFTEITKEDLQDRGRIEHIFQETNMEADEIRNFLKEVL</sequence>
<proteinExistence type="predicted"/>
<evidence type="ECO:0008006" key="3">
    <source>
        <dbReference type="Google" id="ProtNLM"/>
    </source>
</evidence>
<comment type="caution">
    <text evidence="1">The sequence shown here is derived from an EMBL/GenBank/DDBJ whole genome shotgun (WGS) entry which is preliminary data.</text>
</comment>
<evidence type="ECO:0000313" key="2">
    <source>
        <dbReference type="Proteomes" id="UP000028875"/>
    </source>
</evidence>
<name>A0A024Q9I8_9BACI</name>
<keyword evidence="2" id="KW-1185">Reference proteome</keyword>
<gene>
    <name evidence="1" type="ORF">BN990_01489</name>
</gene>
<dbReference type="Pfam" id="PF11256">
    <property type="entry name" value="SAV0927-like"/>
    <property type="match status" value="1"/>
</dbReference>
<evidence type="ECO:0000313" key="1">
    <source>
        <dbReference type="EMBL" id="CDQ39203.1"/>
    </source>
</evidence>
<protein>
    <recommendedName>
        <fullName evidence="3">DUF3055 family protein</fullName>
    </recommendedName>
</protein>
<dbReference type="Proteomes" id="UP000028875">
    <property type="component" value="Unassembled WGS sequence"/>
</dbReference>
<dbReference type="InterPro" id="IPR021415">
    <property type="entry name" value="SAV0927-like"/>
</dbReference>
<dbReference type="RefSeq" id="WP_021288924.1">
    <property type="nucleotide sequence ID" value="NZ_BNER01000003.1"/>
</dbReference>
<dbReference type="AlphaFoldDB" id="A0A024Q9I8"/>
<reference evidence="2" key="2">
    <citation type="submission" date="2014-05" db="EMBL/GenBank/DDBJ databases">
        <title>Draft genome sequence of Virgibacillus massiliensis Vm-5.</title>
        <authorList>
            <person name="Khelaifia S."/>
            <person name="Croce O."/>
            <person name="Lagier J.C."/>
            <person name="Raoult D."/>
        </authorList>
    </citation>
    <scope>NUCLEOTIDE SEQUENCE [LARGE SCALE GENOMIC DNA]</scope>
    <source>
        <strain evidence="2">Vm-5</strain>
    </source>
</reference>
<dbReference type="EMBL" id="CCDP010000001">
    <property type="protein sequence ID" value="CDQ39203.1"/>
    <property type="molecule type" value="Genomic_DNA"/>
</dbReference>
<dbReference type="STRING" id="1462526.BN990_01489"/>
<organism evidence="1 2">
    <name type="scientific">Virgibacillus massiliensis</name>
    <dbReference type="NCBI Taxonomy" id="1462526"/>
    <lineage>
        <taxon>Bacteria</taxon>
        <taxon>Bacillati</taxon>
        <taxon>Bacillota</taxon>
        <taxon>Bacilli</taxon>
        <taxon>Bacillales</taxon>
        <taxon>Bacillaceae</taxon>
        <taxon>Virgibacillus</taxon>
    </lineage>
</organism>